<keyword evidence="2" id="KW-0328">Glycosyltransferase</keyword>
<dbReference type="OrthoDB" id="9785185at2"/>
<organism evidence="2 3">
    <name type="scientific">Clostridium magnum DSM 2767</name>
    <dbReference type="NCBI Taxonomy" id="1121326"/>
    <lineage>
        <taxon>Bacteria</taxon>
        <taxon>Bacillati</taxon>
        <taxon>Bacillota</taxon>
        <taxon>Clostridia</taxon>
        <taxon>Eubacteriales</taxon>
        <taxon>Clostridiaceae</taxon>
        <taxon>Clostridium</taxon>
    </lineage>
</organism>
<dbReference type="RefSeq" id="WP_066627962.1">
    <property type="nucleotide sequence ID" value="NZ_FQXL01000006.1"/>
</dbReference>
<dbReference type="CDD" id="cd00761">
    <property type="entry name" value="Glyco_tranf_GTA_type"/>
    <property type="match status" value="1"/>
</dbReference>
<reference evidence="2 3" key="1">
    <citation type="submission" date="2016-04" db="EMBL/GenBank/DDBJ databases">
        <title>Genome sequence of Clostridium magnum DSM 2767.</title>
        <authorList>
            <person name="Poehlein A."/>
            <person name="Uhlig R."/>
            <person name="Fischer R."/>
            <person name="Bahl H."/>
            <person name="Daniel R."/>
        </authorList>
    </citation>
    <scope>NUCLEOTIDE SEQUENCE [LARGE SCALE GENOMIC DNA]</scope>
    <source>
        <strain evidence="2 3">DSM 2767</strain>
    </source>
</reference>
<feature type="domain" description="Glycosyltransferase 2-like" evidence="1">
    <location>
        <begin position="3"/>
        <end position="130"/>
    </location>
</feature>
<protein>
    <submittedName>
        <fullName evidence="2">UDP-Glc:alpha-D-GlcNAc-diphosphoundecaprenol beta-1,3-glucosyltransferase WfgD</fullName>
        <ecNumber evidence="2">2.4.1.305</ecNumber>
    </submittedName>
</protein>
<dbReference type="Pfam" id="PF00535">
    <property type="entry name" value="Glycos_transf_2"/>
    <property type="match status" value="1"/>
</dbReference>
<proteinExistence type="predicted"/>
<dbReference type="SUPFAM" id="SSF53448">
    <property type="entry name" value="Nucleotide-diphospho-sugar transferases"/>
    <property type="match status" value="1"/>
</dbReference>
<dbReference type="EC" id="2.4.1.305" evidence="2"/>
<dbReference type="GO" id="GO:0016757">
    <property type="term" value="F:glycosyltransferase activity"/>
    <property type="evidence" value="ECO:0007669"/>
    <property type="project" value="UniProtKB-KW"/>
</dbReference>
<evidence type="ECO:0000313" key="3">
    <source>
        <dbReference type="Proteomes" id="UP000076603"/>
    </source>
</evidence>
<dbReference type="STRING" id="1121326.CLMAG_47510"/>
<gene>
    <name evidence="2" type="primary">wfgD_2</name>
    <name evidence="2" type="ORF">CLMAG_47510</name>
</gene>
<dbReference type="InterPro" id="IPR001173">
    <property type="entry name" value="Glyco_trans_2-like"/>
</dbReference>
<keyword evidence="3" id="KW-1185">Reference proteome</keyword>
<dbReference type="PANTHER" id="PTHR43685">
    <property type="entry name" value="GLYCOSYLTRANSFERASE"/>
    <property type="match status" value="1"/>
</dbReference>
<sequence length="285" mass="33241">MISIVIPTYNRGDLIKRSVESILKQSYQDIEIIVVDDNSSDDTADQIKEINSSKVKYYRLDKNRGACFARNYGVKKSIGEYIAFQDSDDIWDSSKLEKQLEYLISNNFDIVSCKIKIIGEEKETVFPENSHIDIDEIYTKNKLSTQTLVGKKQCFLDTPFDERLPRFQDWDLAINLVKKYNVGILDEVLVDVYMQDNSISKNPGKAEKALQIFLEKYGTNKRARAQYLRLIGVYRLQQHKDTKKYFLKSFTLNPLDIKLLVDIVLSVFDLEKLHYNIYLKKGRFK</sequence>
<evidence type="ECO:0000259" key="1">
    <source>
        <dbReference type="Pfam" id="PF00535"/>
    </source>
</evidence>
<dbReference type="EMBL" id="LWAE01000007">
    <property type="protein sequence ID" value="KZL89753.1"/>
    <property type="molecule type" value="Genomic_DNA"/>
</dbReference>
<dbReference type="PATRIC" id="fig|1121326.3.peg.4818"/>
<name>A0A162RDS0_9CLOT</name>
<evidence type="ECO:0000313" key="2">
    <source>
        <dbReference type="EMBL" id="KZL89753.1"/>
    </source>
</evidence>
<dbReference type="InterPro" id="IPR029044">
    <property type="entry name" value="Nucleotide-diphossugar_trans"/>
</dbReference>
<dbReference type="AlphaFoldDB" id="A0A162RDS0"/>
<dbReference type="Proteomes" id="UP000076603">
    <property type="component" value="Unassembled WGS sequence"/>
</dbReference>
<dbReference type="Gene3D" id="3.90.550.10">
    <property type="entry name" value="Spore Coat Polysaccharide Biosynthesis Protein SpsA, Chain A"/>
    <property type="match status" value="1"/>
</dbReference>
<comment type="caution">
    <text evidence="2">The sequence shown here is derived from an EMBL/GenBank/DDBJ whole genome shotgun (WGS) entry which is preliminary data.</text>
</comment>
<keyword evidence="2" id="KW-0808">Transferase</keyword>
<accession>A0A162RDS0</accession>
<dbReference type="PANTHER" id="PTHR43685:SF2">
    <property type="entry name" value="GLYCOSYLTRANSFERASE 2-LIKE DOMAIN-CONTAINING PROTEIN"/>
    <property type="match status" value="1"/>
</dbReference>
<dbReference type="InterPro" id="IPR050834">
    <property type="entry name" value="Glycosyltransf_2"/>
</dbReference>